<accession>A0AA52EK20</accession>
<evidence type="ECO:0000313" key="3">
    <source>
        <dbReference type="Proteomes" id="UP001268683"/>
    </source>
</evidence>
<dbReference type="InterPro" id="IPR005302">
    <property type="entry name" value="MoCF_Sase_C"/>
</dbReference>
<dbReference type="Proteomes" id="UP001268683">
    <property type="component" value="Chromosome"/>
</dbReference>
<dbReference type="AlphaFoldDB" id="A0AA52EK20"/>
<proteinExistence type="predicted"/>
<dbReference type="Pfam" id="PF03473">
    <property type="entry name" value="MOSC"/>
    <property type="match status" value="1"/>
</dbReference>
<dbReference type="KEGG" id="tmk:QGN29_05975"/>
<evidence type="ECO:0000259" key="1">
    <source>
        <dbReference type="PROSITE" id="PS51340"/>
    </source>
</evidence>
<dbReference type="GO" id="GO:0003824">
    <property type="term" value="F:catalytic activity"/>
    <property type="evidence" value="ECO:0007669"/>
    <property type="project" value="InterPro"/>
</dbReference>
<gene>
    <name evidence="2" type="ORF">QGN29_05975</name>
</gene>
<protein>
    <submittedName>
        <fullName evidence="2">MOSC domain-containing protein</fullName>
    </submittedName>
</protein>
<dbReference type="InterPro" id="IPR011037">
    <property type="entry name" value="Pyrv_Knase-like_insert_dom_sf"/>
</dbReference>
<dbReference type="InterPro" id="IPR005303">
    <property type="entry name" value="MOCOS_middle"/>
</dbReference>
<dbReference type="EMBL" id="CP123872">
    <property type="protein sequence ID" value="WND03919.1"/>
    <property type="molecule type" value="Genomic_DNA"/>
</dbReference>
<reference evidence="2" key="1">
    <citation type="submission" date="2023-04" db="EMBL/GenBank/DDBJ databases">
        <title>Complete genome sequence of Temperatibacter marinus.</title>
        <authorList>
            <person name="Rong J.-C."/>
            <person name="Yi M.-L."/>
            <person name="Zhao Q."/>
        </authorList>
    </citation>
    <scope>NUCLEOTIDE SEQUENCE</scope>
    <source>
        <strain evidence="2">NBRC 110045</strain>
    </source>
</reference>
<organism evidence="2 3">
    <name type="scientific">Temperatibacter marinus</name>
    <dbReference type="NCBI Taxonomy" id="1456591"/>
    <lineage>
        <taxon>Bacteria</taxon>
        <taxon>Pseudomonadati</taxon>
        <taxon>Pseudomonadota</taxon>
        <taxon>Alphaproteobacteria</taxon>
        <taxon>Kordiimonadales</taxon>
        <taxon>Temperatibacteraceae</taxon>
        <taxon>Temperatibacter</taxon>
    </lineage>
</organism>
<dbReference type="SUPFAM" id="SSF50800">
    <property type="entry name" value="PK beta-barrel domain-like"/>
    <property type="match status" value="1"/>
</dbReference>
<evidence type="ECO:0000313" key="2">
    <source>
        <dbReference type="EMBL" id="WND03919.1"/>
    </source>
</evidence>
<dbReference type="PANTHER" id="PTHR36930">
    <property type="entry name" value="METAL-SULFUR CLUSTER BIOSYNTHESIS PROTEINS YUAD-RELATED"/>
    <property type="match status" value="1"/>
</dbReference>
<dbReference type="SUPFAM" id="SSF141673">
    <property type="entry name" value="MOSC N-terminal domain-like"/>
    <property type="match status" value="1"/>
</dbReference>
<dbReference type="GO" id="GO:0030170">
    <property type="term" value="F:pyridoxal phosphate binding"/>
    <property type="evidence" value="ECO:0007669"/>
    <property type="project" value="InterPro"/>
</dbReference>
<dbReference type="InterPro" id="IPR052716">
    <property type="entry name" value="MOSC_domain"/>
</dbReference>
<dbReference type="GO" id="GO:0030151">
    <property type="term" value="F:molybdenum ion binding"/>
    <property type="evidence" value="ECO:0007669"/>
    <property type="project" value="InterPro"/>
</dbReference>
<dbReference type="PANTHER" id="PTHR36930:SF1">
    <property type="entry name" value="MOSC DOMAIN-CONTAINING PROTEIN"/>
    <property type="match status" value="1"/>
</dbReference>
<dbReference type="Pfam" id="PF03476">
    <property type="entry name" value="MOSC_N"/>
    <property type="match status" value="1"/>
</dbReference>
<feature type="domain" description="MOSC" evidence="1">
    <location>
        <begin position="117"/>
        <end position="262"/>
    </location>
</feature>
<dbReference type="RefSeq" id="WP_310799784.1">
    <property type="nucleotide sequence ID" value="NZ_CP123872.1"/>
</dbReference>
<sequence length="281" mass="31271">MMYIKELYVHPVKSMRGLQVQEARFSPQGLEGDRRFSVVLARNGVALTAREKPALLGIEAVVCDDNLLLAYQGKKISVSLSARGQSQNYRIWGDQISAQDLGDAVANYLSSIVGKEVRLVETTEDSRRQSPLVNVPHNFVDLMPLLMTSDASLEALNSHLDNPISQRHFRPNIVIGGVEKAYAEDTWDQVQIGGNTFEITFGCSRCIMPEYDPETQLKDKALPVTQALRSTRQAIDKLLYFGQNAMPLTTGDVQVGDPVKILTTRNNQRLNADGKTFYTPE</sequence>
<keyword evidence="3" id="KW-1185">Reference proteome</keyword>
<name>A0AA52EK20_9PROT</name>
<dbReference type="PROSITE" id="PS51340">
    <property type="entry name" value="MOSC"/>
    <property type="match status" value="1"/>
</dbReference>